<reference evidence="2" key="1">
    <citation type="submission" date="2014-12" db="EMBL/GenBank/DDBJ databases">
        <title>Insight into the proteome of Arion vulgaris.</title>
        <authorList>
            <person name="Aradska J."/>
            <person name="Bulat T."/>
            <person name="Smidak R."/>
            <person name="Sarate P."/>
            <person name="Gangsoo J."/>
            <person name="Sialana F."/>
            <person name="Bilban M."/>
            <person name="Lubec G."/>
        </authorList>
    </citation>
    <scope>NUCLEOTIDE SEQUENCE</scope>
    <source>
        <tissue evidence="2">Skin</tissue>
    </source>
</reference>
<protein>
    <submittedName>
        <fullName evidence="2">Uncharacterized protein</fullName>
    </submittedName>
</protein>
<dbReference type="EMBL" id="HACG01019515">
    <property type="protein sequence ID" value="CEK66380.1"/>
    <property type="molecule type" value="Transcribed_RNA"/>
</dbReference>
<organism evidence="2">
    <name type="scientific">Arion vulgaris</name>
    <dbReference type="NCBI Taxonomy" id="1028688"/>
    <lineage>
        <taxon>Eukaryota</taxon>
        <taxon>Metazoa</taxon>
        <taxon>Spiralia</taxon>
        <taxon>Lophotrochozoa</taxon>
        <taxon>Mollusca</taxon>
        <taxon>Gastropoda</taxon>
        <taxon>Heterobranchia</taxon>
        <taxon>Euthyneura</taxon>
        <taxon>Panpulmonata</taxon>
        <taxon>Eupulmonata</taxon>
        <taxon>Stylommatophora</taxon>
        <taxon>Helicina</taxon>
        <taxon>Arionoidea</taxon>
        <taxon>Arionidae</taxon>
        <taxon>Arion</taxon>
    </lineage>
</organism>
<name>A0A0B6ZF67_9EUPU</name>
<feature type="non-terminal residue" evidence="2">
    <location>
        <position position="132"/>
    </location>
</feature>
<dbReference type="AlphaFoldDB" id="A0A0B6ZF67"/>
<accession>A0A0B6ZF67</accession>
<proteinExistence type="predicted"/>
<keyword evidence="1" id="KW-1133">Transmembrane helix</keyword>
<sequence>MYYLRFIFMNRSYLPIDGWQKYGPPTSPAVSCLHVALCQAAICAYLDVSLQLVSSLFLLFITFQLCPLTRFLINVSCLFMCQIFYLLDFLFPAVILSSFLVFVKLLNFSLSVFDTRKDYNKTMYQRKDYNKT</sequence>
<keyword evidence="1" id="KW-0472">Membrane</keyword>
<evidence type="ECO:0000313" key="2">
    <source>
        <dbReference type="EMBL" id="CEK66380.1"/>
    </source>
</evidence>
<gene>
    <name evidence="2" type="primary">ORF58476</name>
</gene>
<feature type="transmembrane region" description="Helical" evidence="1">
    <location>
        <begin position="93"/>
        <end position="113"/>
    </location>
</feature>
<keyword evidence="1" id="KW-0812">Transmembrane</keyword>
<evidence type="ECO:0000256" key="1">
    <source>
        <dbReference type="SAM" id="Phobius"/>
    </source>
</evidence>